<dbReference type="RefSeq" id="WP_142531137.1">
    <property type="nucleotide sequence ID" value="NZ_CBCSJO010000019.1"/>
</dbReference>
<evidence type="ECO:0000256" key="5">
    <source>
        <dbReference type="ARBA" id="ARBA00023136"/>
    </source>
</evidence>
<evidence type="ECO:0000313" key="10">
    <source>
        <dbReference type="Proteomes" id="UP000320300"/>
    </source>
</evidence>
<comment type="subcellular location">
    <subcellularLocation>
        <location evidence="1 7">Cell outer membrane</location>
        <topology evidence="1 7">Multi-pass membrane protein</topology>
    </subcellularLocation>
</comment>
<evidence type="ECO:0000259" key="8">
    <source>
        <dbReference type="Pfam" id="PF07715"/>
    </source>
</evidence>
<sequence>MKFYTKPSGRPKGGLYKFLLIMRLITILILAGMMQVSAGTYGQKLTLNQKGITLRQVFKEIKRQTGYDVLWQKEKLNGDQVIDAHFNATPIAEVMVTCLNKQNLDFKMQDESIIVRAKDVPITLTDLISRQDSIVYKGTITDENGKAMAGATVRVKDSRKVTYTTPKGTFAIYGPKKGGSLLVSYIGYLTKEITLSGVDPNQVGVKMVPGSNNLGEVNVVSTGYQDLPKERATGSFEVITKEQLQHSTDPNLLRRLEGITTSMNFNNQLSATNSSDNVSTNAPSPLVNLTIRGKTTLPSAINGETGVPLVIIDGIASPYSIDFVNPNEVESITILKDAAAASIWGSRAANGVIVVKTKRGNFEKPVSVSFNTNTNITNKFDIFYNKMMSVSDFIDAQAIRFRQNNINVTNPTVATLRLPQKRISPVDEILSKQKRGETTQSQTDAALDALRGNDIRRDYSEYFLRNSLRQSYSIGVDGGSKYVAYRLAGSYDKISNNTKKSTGDRIVLSYTTSIRPLKKLELQTTINYSLQHTNNQAPNNKITGVTNEVFYPYSELVDDAGNPLSLARIYRPAWVDLFQSTYGNKVLNLNYVPLEDINEGYAKTSSQNINLGISARYNINSIFSANVAYNYNKGRDQGNTLYRQNSFYMRDLINLFTSPTTFVRNLPLGGLLRTYMGDPQNQTLRGQLNINKIWNEKHVLSGISGIDISKYFSTTTANDYYGYDEEFLSNNNYLPFNTFFSTLYTNSIGAVSSKLPVLPNAFTSIQSRTISEYANAAYTYDRKYSISGSLRKDASSDFGMGSNKGGTPFWSTGLSWNISNEGFYHLNLLPKLQLRTTYGYNGNVNPAVSAYPIIFYSQIPGGNGLYYAGTQADATNLRLRPEKTGILNLGLDFGFRNNRISGSLEYYDKRTKDLLSPAPVDPTTGYSQQTLNIGSIHGWGMDLNLSSINLQYGRFSWSSNFLLSYNRVKVSKLFIANATSAGQVLLSSSYREGYDLSSMFAFKWAGLNPITGDPRGIVDGHVVDISSSAAGNNALTEIRNAPVSSLRFFGSAVPTYYGSLRNTISYGELSMSFNILYKLGYYFRKQNPLNYSLLFGNTPSLQREEYSRRWQKPGDELLTNVPSLTFPVSSLRDDFYALSEINVLRGDHLRLQEINFSYGLHSQKSLLKNLRIYLNMNNFGVIWRANKLGIDPDTYDYPNPRTYSFGLSGNF</sequence>
<evidence type="ECO:0000256" key="7">
    <source>
        <dbReference type="PROSITE-ProRule" id="PRU01360"/>
    </source>
</evidence>
<dbReference type="NCBIfam" id="TIGR04056">
    <property type="entry name" value="OMP_RagA_SusC"/>
    <property type="match status" value="1"/>
</dbReference>
<dbReference type="Gene3D" id="2.170.130.10">
    <property type="entry name" value="TonB-dependent receptor, plug domain"/>
    <property type="match status" value="1"/>
</dbReference>
<dbReference type="EMBL" id="FXTN01000018">
    <property type="protein sequence ID" value="SMO98859.1"/>
    <property type="molecule type" value="Genomic_DNA"/>
</dbReference>
<keyword evidence="10" id="KW-1185">Reference proteome</keyword>
<dbReference type="Gene3D" id="2.60.40.1120">
    <property type="entry name" value="Carboxypeptidase-like, regulatory domain"/>
    <property type="match status" value="1"/>
</dbReference>
<dbReference type="InterPro" id="IPR039426">
    <property type="entry name" value="TonB-dep_rcpt-like"/>
</dbReference>
<gene>
    <name evidence="9" type="ORF">SAMN06265348_11810</name>
</gene>
<proteinExistence type="inferred from homology"/>
<reference evidence="9 10" key="1">
    <citation type="submission" date="2017-05" db="EMBL/GenBank/DDBJ databases">
        <authorList>
            <person name="Varghese N."/>
            <person name="Submissions S."/>
        </authorList>
    </citation>
    <scope>NUCLEOTIDE SEQUENCE [LARGE SCALE GENOMIC DNA]</scope>
    <source>
        <strain evidence="9 10">DSM 19036</strain>
    </source>
</reference>
<dbReference type="GO" id="GO:0009279">
    <property type="term" value="C:cell outer membrane"/>
    <property type="evidence" value="ECO:0007669"/>
    <property type="project" value="UniProtKB-SubCell"/>
</dbReference>
<keyword evidence="3 7" id="KW-1134">Transmembrane beta strand</keyword>
<evidence type="ECO:0000256" key="1">
    <source>
        <dbReference type="ARBA" id="ARBA00004571"/>
    </source>
</evidence>
<dbReference type="InterPro" id="IPR008969">
    <property type="entry name" value="CarboxyPept-like_regulatory"/>
</dbReference>
<evidence type="ECO:0000256" key="2">
    <source>
        <dbReference type="ARBA" id="ARBA00022448"/>
    </source>
</evidence>
<dbReference type="Pfam" id="PF13715">
    <property type="entry name" value="CarbopepD_reg_2"/>
    <property type="match status" value="1"/>
</dbReference>
<dbReference type="OrthoDB" id="9768177at2"/>
<dbReference type="Proteomes" id="UP000320300">
    <property type="component" value="Unassembled WGS sequence"/>
</dbReference>
<protein>
    <submittedName>
        <fullName evidence="9">TonB-linked outer membrane protein, SusC/RagA family</fullName>
    </submittedName>
</protein>
<feature type="domain" description="TonB-dependent receptor plug" evidence="8">
    <location>
        <begin position="229"/>
        <end position="352"/>
    </location>
</feature>
<dbReference type="NCBIfam" id="TIGR04057">
    <property type="entry name" value="SusC_RagA_signa"/>
    <property type="match status" value="1"/>
</dbReference>
<dbReference type="PROSITE" id="PS52016">
    <property type="entry name" value="TONB_DEPENDENT_REC_3"/>
    <property type="match status" value="1"/>
</dbReference>
<dbReference type="InterPro" id="IPR037066">
    <property type="entry name" value="Plug_dom_sf"/>
</dbReference>
<keyword evidence="2 7" id="KW-0813">Transport</keyword>
<dbReference type="InterPro" id="IPR023996">
    <property type="entry name" value="TonB-dep_OMP_SusC/RagA"/>
</dbReference>
<comment type="similarity">
    <text evidence="7">Belongs to the TonB-dependent receptor family.</text>
</comment>
<evidence type="ECO:0000256" key="4">
    <source>
        <dbReference type="ARBA" id="ARBA00022692"/>
    </source>
</evidence>
<evidence type="ECO:0000256" key="6">
    <source>
        <dbReference type="ARBA" id="ARBA00023237"/>
    </source>
</evidence>
<keyword evidence="4 7" id="KW-0812">Transmembrane</keyword>
<dbReference type="InterPro" id="IPR036942">
    <property type="entry name" value="Beta-barrel_TonB_sf"/>
</dbReference>
<evidence type="ECO:0000313" key="9">
    <source>
        <dbReference type="EMBL" id="SMO98859.1"/>
    </source>
</evidence>
<dbReference type="Gene3D" id="2.40.170.20">
    <property type="entry name" value="TonB-dependent receptor, beta-barrel domain"/>
    <property type="match status" value="1"/>
</dbReference>
<name>A0A521FRV4_9SPHI</name>
<organism evidence="9 10">
    <name type="scientific">Pedobacter westerhofensis</name>
    <dbReference type="NCBI Taxonomy" id="425512"/>
    <lineage>
        <taxon>Bacteria</taxon>
        <taxon>Pseudomonadati</taxon>
        <taxon>Bacteroidota</taxon>
        <taxon>Sphingobacteriia</taxon>
        <taxon>Sphingobacteriales</taxon>
        <taxon>Sphingobacteriaceae</taxon>
        <taxon>Pedobacter</taxon>
    </lineage>
</organism>
<dbReference type="SUPFAM" id="SSF56935">
    <property type="entry name" value="Porins"/>
    <property type="match status" value="1"/>
</dbReference>
<dbReference type="InterPro" id="IPR023997">
    <property type="entry name" value="TonB-dep_OMP_SusC/RagA_CS"/>
</dbReference>
<dbReference type="SUPFAM" id="SSF49464">
    <property type="entry name" value="Carboxypeptidase regulatory domain-like"/>
    <property type="match status" value="1"/>
</dbReference>
<evidence type="ECO:0000256" key="3">
    <source>
        <dbReference type="ARBA" id="ARBA00022452"/>
    </source>
</evidence>
<keyword evidence="5 7" id="KW-0472">Membrane</keyword>
<dbReference type="InterPro" id="IPR012910">
    <property type="entry name" value="Plug_dom"/>
</dbReference>
<accession>A0A521FRV4</accession>
<dbReference type="Pfam" id="PF07715">
    <property type="entry name" value="Plug"/>
    <property type="match status" value="1"/>
</dbReference>
<keyword evidence="6 7" id="KW-0998">Cell outer membrane</keyword>
<dbReference type="AlphaFoldDB" id="A0A521FRV4"/>